<name>A0A510UT25_9CELL</name>
<dbReference type="AlphaFoldDB" id="A0A510UT25"/>
<evidence type="ECO:0008006" key="3">
    <source>
        <dbReference type="Google" id="ProtNLM"/>
    </source>
</evidence>
<dbReference type="EMBL" id="BJUA01000006">
    <property type="protein sequence ID" value="GEK17739.1"/>
    <property type="molecule type" value="Genomic_DNA"/>
</dbReference>
<proteinExistence type="predicted"/>
<gene>
    <name evidence="1" type="ORF">CPE01_14720</name>
</gene>
<evidence type="ECO:0000313" key="2">
    <source>
        <dbReference type="Proteomes" id="UP000321386"/>
    </source>
</evidence>
<protein>
    <recommendedName>
        <fullName evidence="3">SPOR domain-containing protein</fullName>
    </recommendedName>
</protein>
<accession>A0A510UT25</accession>
<reference evidence="1 2" key="1">
    <citation type="submission" date="2019-07" db="EMBL/GenBank/DDBJ databases">
        <title>Whole genome shotgun sequence of Cellulomonas persica NBRC 101101.</title>
        <authorList>
            <person name="Hosoyama A."/>
            <person name="Uohara A."/>
            <person name="Ohji S."/>
            <person name="Ichikawa N."/>
        </authorList>
    </citation>
    <scope>NUCLEOTIDE SEQUENCE [LARGE SCALE GENOMIC DNA]</scope>
    <source>
        <strain evidence="1 2">NBRC 101101</strain>
    </source>
</reference>
<comment type="caution">
    <text evidence="1">The sequence shown here is derived from an EMBL/GenBank/DDBJ whole genome shotgun (WGS) entry which is preliminary data.</text>
</comment>
<sequence>MGDDTPQYWYNTATKQVEEGRRSDWKDVLGPYSSREEALHALEKARSRTAAWEAEEEAER</sequence>
<organism evidence="1 2">
    <name type="scientific">Cellulomonas persica</name>
    <dbReference type="NCBI Taxonomy" id="76861"/>
    <lineage>
        <taxon>Bacteria</taxon>
        <taxon>Bacillati</taxon>
        <taxon>Actinomycetota</taxon>
        <taxon>Actinomycetes</taxon>
        <taxon>Micrococcales</taxon>
        <taxon>Cellulomonadaceae</taxon>
        <taxon>Cellulomonas</taxon>
    </lineage>
</organism>
<keyword evidence="2" id="KW-1185">Reference proteome</keyword>
<dbReference type="Proteomes" id="UP000321386">
    <property type="component" value="Unassembled WGS sequence"/>
</dbReference>
<dbReference type="RefSeq" id="WP_146806004.1">
    <property type="nucleotide sequence ID" value="NZ_BJUA01000006.1"/>
</dbReference>
<dbReference type="OrthoDB" id="3268477at2"/>
<evidence type="ECO:0000313" key="1">
    <source>
        <dbReference type="EMBL" id="GEK17739.1"/>
    </source>
</evidence>